<keyword evidence="6" id="KW-1185">Reference proteome</keyword>
<gene>
    <name evidence="5" type="ORF">QYE76_054942</name>
</gene>
<comment type="cofactor">
    <cofactor evidence="1">
        <name>pyridoxal 5'-phosphate</name>
        <dbReference type="ChEBI" id="CHEBI:597326"/>
    </cofactor>
</comment>
<organism evidence="5 6">
    <name type="scientific">Lolium multiflorum</name>
    <name type="common">Italian ryegrass</name>
    <name type="synonym">Lolium perenne subsp. multiflorum</name>
    <dbReference type="NCBI Taxonomy" id="4521"/>
    <lineage>
        <taxon>Eukaryota</taxon>
        <taxon>Viridiplantae</taxon>
        <taxon>Streptophyta</taxon>
        <taxon>Embryophyta</taxon>
        <taxon>Tracheophyta</taxon>
        <taxon>Spermatophyta</taxon>
        <taxon>Magnoliopsida</taxon>
        <taxon>Liliopsida</taxon>
        <taxon>Poales</taxon>
        <taxon>Poaceae</taxon>
        <taxon>BOP clade</taxon>
        <taxon>Pooideae</taxon>
        <taxon>Poodae</taxon>
        <taxon>Poeae</taxon>
        <taxon>Poeae Chloroplast Group 2 (Poeae type)</taxon>
        <taxon>Loliodinae</taxon>
        <taxon>Loliinae</taxon>
        <taxon>Lolium</taxon>
    </lineage>
</organism>
<accession>A0AAD8T0D8</accession>
<name>A0AAD8T0D8_LOLMU</name>
<proteinExistence type="inferred from homology"/>
<dbReference type="SUPFAM" id="SSF53383">
    <property type="entry name" value="PLP-dependent transferases"/>
    <property type="match status" value="1"/>
</dbReference>
<dbReference type="Proteomes" id="UP001231189">
    <property type="component" value="Unassembled WGS sequence"/>
</dbReference>
<sequence length="172" mass="19753">MRRWALIRDEKVAQRVNAYIQQNTMGASRDTQLRMLGIIKAIVANLHGEDDIFAFGQDVMTEKWRKLNAVVSRSSRISLQKIPPQYCTYLGKIREASPAYAWVKCEREEDDDCYDMLLKAKIITRPGVWSEASSRYTRVSLLKSQDDFDLLLERITELVDAEKDTTASSDSI</sequence>
<evidence type="ECO:0000313" key="6">
    <source>
        <dbReference type="Proteomes" id="UP001231189"/>
    </source>
</evidence>
<dbReference type="AlphaFoldDB" id="A0AAD8T0D8"/>
<dbReference type="GO" id="GO:0006520">
    <property type="term" value="P:amino acid metabolic process"/>
    <property type="evidence" value="ECO:0007669"/>
    <property type="project" value="TreeGrafter"/>
</dbReference>
<comment type="similarity">
    <text evidence="2">Belongs to the alliinase family.</text>
</comment>
<dbReference type="Pfam" id="PF04864">
    <property type="entry name" value="Alliinase_C"/>
    <property type="match status" value="1"/>
</dbReference>
<reference evidence="5" key="1">
    <citation type="submission" date="2023-07" db="EMBL/GenBank/DDBJ databases">
        <title>A chromosome-level genome assembly of Lolium multiflorum.</title>
        <authorList>
            <person name="Chen Y."/>
            <person name="Copetti D."/>
            <person name="Kolliker R."/>
            <person name="Studer B."/>
        </authorList>
    </citation>
    <scope>NUCLEOTIDE SEQUENCE</scope>
    <source>
        <strain evidence="5">02402/16</strain>
        <tissue evidence="5">Leaf</tissue>
    </source>
</reference>
<keyword evidence="3" id="KW-0663">Pyridoxal phosphate</keyword>
<dbReference type="InterPro" id="IPR006948">
    <property type="entry name" value="Alliinase_C"/>
</dbReference>
<evidence type="ECO:0000256" key="1">
    <source>
        <dbReference type="ARBA" id="ARBA00001933"/>
    </source>
</evidence>
<dbReference type="InterPro" id="IPR015421">
    <property type="entry name" value="PyrdxlP-dep_Trfase_major"/>
</dbReference>
<comment type="caution">
    <text evidence="5">The sequence shown here is derived from an EMBL/GenBank/DDBJ whole genome shotgun (WGS) entry which is preliminary data.</text>
</comment>
<dbReference type="InterPro" id="IPR050478">
    <property type="entry name" value="Ethylene_sulfur-biosynth"/>
</dbReference>
<dbReference type="InterPro" id="IPR015422">
    <property type="entry name" value="PyrdxlP-dep_Trfase_small"/>
</dbReference>
<dbReference type="GO" id="GO:0008483">
    <property type="term" value="F:transaminase activity"/>
    <property type="evidence" value="ECO:0007669"/>
    <property type="project" value="TreeGrafter"/>
</dbReference>
<dbReference type="Gene3D" id="3.40.640.10">
    <property type="entry name" value="Type I PLP-dependent aspartate aminotransferase-like (Major domain)"/>
    <property type="match status" value="1"/>
</dbReference>
<protein>
    <recommendedName>
        <fullName evidence="4">Alliinase C-terminal domain-containing protein</fullName>
    </recommendedName>
</protein>
<evidence type="ECO:0000256" key="2">
    <source>
        <dbReference type="ARBA" id="ARBA00006312"/>
    </source>
</evidence>
<dbReference type="PANTHER" id="PTHR43795">
    <property type="entry name" value="BIFUNCTIONAL ASPARTATE AMINOTRANSFERASE AND GLUTAMATE/ASPARTATE-PREPHENATE AMINOTRANSFERASE-RELATED"/>
    <property type="match status" value="1"/>
</dbReference>
<feature type="domain" description="Alliinase C-terminal" evidence="4">
    <location>
        <begin position="4"/>
        <end position="159"/>
    </location>
</feature>
<dbReference type="EMBL" id="JAUUTY010000003">
    <property type="protein sequence ID" value="KAK1666783.1"/>
    <property type="molecule type" value="Genomic_DNA"/>
</dbReference>
<dbReference type="GO" id="GO:0016846">
    <property type="term" value="F:carbon-sulfur lyase activity"/>
    <property type="evidence" value="ECO:0007669"/>
    <property type="project" value="InterPro"/>
</dbReference>
<dbReference type="Gene3D" id="3.90.1150.10">
    <property type="entry name" value="Aspartate Aminotransferase, domain 1"/>
    <property type="match status" value="1"/>
</dbReference>
<evidence type="ECO:0000259" key="4">
    <source>
        <dbReference type="Pfam" id="PF04864"/>
    </source>
</evidence>
<dbReference type="PANTHER" id="PTHR43795:SF20">
    <property type="entry name" value="TRYPTOPHAN AMINOTRANSFERASE-RELATED PROTEIN 3"/>
    <property type="match status" value="1"/>
</dbReference>
<evidence type="ECO:0000313" key="5">
    <source>
        <dbReference type="EMBL" id="KAK1666783.1"/>
    </source>
</evidence>
<evidence type="ECO:0000256" key="3">
    <source>
        <dbReference type="ARBA" id="ARBA00022898"/>
    </source>
</evidence>
<dbReference type="InterPro" id="IPR015424">
    <property type="entry name" value="PyrdxlP-dep_Trfase"/>
</dbReference>